<gene>
    <name evidence="1" type="ORF">UFOPK3564_01009</name>
</gene>
<accession>A0A6J7GM89</accession>
<dbReference type="AlphaFoldDB" id="A0A6J7GM89"/>
<evidence type="ECO:0000313" key="1">
    <source>
        <dbReference type="EMBL" id="CAB4907728.1"/>
    </source>
</evidence>
<sequence>MPAPAPGTPYTVRIPADVADAWRRRAADAGVSQTDAVTAAVQAFMDMDIDEFTASVIDAKRRRRNGT</sequence>
<protein>
    <submittedName>
        <fullName evidence="1">Unannotated protein</fullName>
    </submittedName>
</protein>
<proteinExistence type="predicted"/>
<reference evidence="1" key="1">
    <citation type="submission" date="2020-05" db="EMBL/GenBank/DDBJ databases">
        <authorList>
            <person name="Chiriac C."/>
            <person name="Salcher M."/>
            <person name="Ghai R."/>
            <person name="Kavagutti S V."/>
        </authorList>
    </citation>
    <scope>NUCLEOTIDE SEQUENCE</scope>
</reference>
<organism evidence="1">
    <name type="scientific">freshwater metagenome</name>
    <dbReference type="NCBI Taxonomy" id="449393"/>
    <lineage>
        <taxon>unclassified sequences</taxon>
        <taxon>metagenomes</taxon>
        <taxon>ecological metagenomes</taxon>
    </lineage>
</organism>
<dbReference type="EMBL" id="CAFBMK010000042">
    <property type="protein sequence ID" value="CAB4907728.1"/>
    <property type="molecule type" value="Genomic_DNA"/>
</dbReference>
<name>A0A6J7GM89_9ZZZZ</name>